<dbReference type="CDD" id="cd06223">
    <property type="entry name" value="PRTases_typeI"/>
    <property type="match status" value="1"/>
</dbReference>
<dbReference type="Pfam" id="PF00156">
    <property type="entry name" value="Pribosyltran"/>
    <property type="match status" value="1"/>
</dbReference>
<name>A0ABR4YIK8_9BACT</name>
<gene>
    <name evidence="4" type="ORF">LG35_05965</name>
</gene>
<dbReference type="GO" id="GO:0016757">
    <property type="term" value="F:glycosyltransferase activity"/>
    <property type="evidence" value="ECO:0007669"/>
    <property type="project" value="UniProtKB-KW"/>
</dbReference>
<evidence type="ECO:0000259" key="3">
    <source>
        <dbReference type="Pfam" id="PF00156"/>
    </source>
</evidence>
<reference evidence="4 5" key="1">
    <citation type="submission" date="2014-09" db="EMBL/GenBank/DDBJ databases">
        <title>Alistipes sp. 627, sp. nov., a novel member of the family Rikenellaceae isolated from human faeces.</title>
        <authorList>
            <person name="Shkoporov A.N."/>
            <person name="Chaplin A.V."/>
            <person name="Motuzova O.V."/>
            <person name="Kafarskaia L.I."/>
            <person name="Khokhlova E.V."/>
            <person name="Efimov B.A."/>
        </authorList>
    </citation>
    <scope>NUCLEOTIDE SEQUENCE [LARGE SCALE GENOMIC DNA]</scope>
    <source>
        <strain evidence="4 5">627</strain>
    </source>
</reference>
<comment type="catalytic activity">
    <reaction evidence="1">
        <text>GMP + diphosphate = guanine + 5-phospho-alpha-D-ribose 1-diphosphate</text>
        <dbReference type="Rhea" id="RHEA:25424"/>
        <dbReference type="ChEBI" id="CHEBI:16235"/>
        <dbReference type="ChEBI" id="CHEBI:33019"/>
        <dbReference type="ChEBI" id="CHEBI:58017"/>
        <dbReference type="ChEBI" id="CHEBI:58115"/>
        <dbReference type="EC" id="2.4.2.8"/>
    </reaction>
    <physiologicalReaction direction="right-to-left" evidence="1">
        <dbReference type="Rhea" id="RHEA:25426"/>
    </physiologicalReaction>
</comment>
<evidence type="ECO:0000313" key="4">
    <source>
        <dbReference type="EMBL" id="KHE42098.1"/>
    </source>
</evidence>
<dbReference type="EMBL" id="JRGF01000006">
    <property type="protein sequence ID" value="KHE42098.1"/>
    <property type="molecule type" value="Genomic_DNA"/>
</dbReference>
<protein>
    <submittedName>
        <fullName evidence="4">Hypoxanthine phosphoribosyltransferase</fullName>
    </submittedName>
</protein>
<evidence type="ECO:0000256" key="1">
    <source>
        <dbReference type="ARBA" id="ARBA00048811"/>
    </source>
</evidence>
<dbReference type="SUPFAM" id="SSF53271">
    <property type="entry name" value="PRTase-like"/>
    <property type="match status" value="1"/>
</dbReference>
<dbReference type="RefSeq" id="WP_035473191.1">
    <property type="nucleotide sequence ID" value="NZ_JRGF01000006.1"/>
</dbReference>
<dbReference type="PANTHER" id="PTHR43340">
    <property type="entry name" value="HYPOXANTHINE-GUANINE PHOSPHORIBOSYLTRANSFERASE"/>
    <property type="match status" value="1"/>
</dbReference>
<organism evidence="4 5">
    <name type="scientific">Alistipes inops</name>
    <dbReference type="NCBI Taxonomy" id="1501391"/>
    <lineage>
        <taxon>Bacteria</taxon>
        <taxon>Pseudomonadati</taxon>
        <taxon>Bacteroidota</taxon>
        <taxon>Bacteroidia</taxon>
        <taxon>Bacteroidales</taxon>
        <taxon>Rikenellaceae</taxon>
        <taxon>Alistipes</taxon>
    </lineage>
</organism>
<feature type="domain" description="Phosphoribosyltransferase" evidence="3">
    <location>
        <begin position="23"/>
        <end position="170"/>
    </location>
</feature>
<dbReference type="InterPro" id="IPR000836">
    <property type="entry name" value="PRTase_dom"/>
</dbReference>
<dbReference type="InterPro" id="IPR029057">
    <property type="entry name" value="PRTase-like"/>
</dbReference>
<dbReference type="PANTHER" id="PTHR43340:SF1">
    <property type="entry name" value="HYPOXANTHINE PHOSPHORIBOSYLTRANSFERASE"/>
    <property type="match status" value="1"/>
</dbReference>
<proteinExistence type="predicted"/>
<comment type="catalytic activity">
    <reaction evidence="2">
        <text>IMP + diphosphate = hypoxanthine + 5-phospho-alpha-D-ribose 1-diphosphate</text>
        <dbReference type="Rhea" id="RHEA:17973"/>
        <dbReference type="ChEBI" id="CHEBI:17368"/>
        <dbReference type="ChEBI" id="CHEBI:33019"/>
        <dbReference type="ChEBI" id="CHEBI:58017"/>
        <dbReference type="ChEBI" id="CHEBI:58053"/>
        <dbReference type="EC" id="2.4.2.8"/>
    </reaction>
    <physiologicalReaction direction="right-to-left" evidence="2">
        <dbReference type="Rhea" id="RHEA:17975"/>
    </physiologicalReaction>
</comment>
<keyword evidence="4" id="KW-0328">Glycosyltransferase</keyword>
<sequence>MHSERPRVRLHDRTFELAVPHGEIIGKIEALAARINADYGDGSRGIPLFVGVLNGAFMFFAELLQRISFPCEVSFVRLSSYHGTTSTGSVTEVFGLRENIEARHVIVVEDIVETGESIRALTDSLAAMNPATLEVATLLFKPASYRNYFPIRYPAMEISDGFIVGFGLDYDGLGRNLCDIYRLAKEV</sequence>
<keyword evidence="5" id="KW-1185">Reference proteome</keyword>
<accession>A0ABR4YIK8</accession>
<dbReference type="Proteomes" id="UP000030889">
    <property type="component" value="Unassembled WGS sequence"/>
</dbReference>
<dbReference type="Gene3D" id="3.40.50.2020">
    <property type="match status" value="1"/>
</dbReference>
<comment type="caution">
    <text evidence="4">The sequence shown here is derived from an EMBL/GenBank/DDBJ whole genome shotgun (WGS) entry which is preliminary data.</text>
</comment>
<keyword evidence="4" id="KW-0808">Transferase</keyword>
<evidence type="ECO:0000313" key="5">
    <source>
        <dbReference type="Proteomes" id="UP000030889"/>
    </source>
</evidence>
<dbReference type="InterPro" id="IPR050408">
    <property type="entry name" value="HGPRT"/>
</dbReference>
<evidence type="ECO:0000256" key="2">
    <source>
        <dbReference type="ARBA" id="ARBA00049402"/>
    </source>
</evidence>